<evidence type="ECO:0000256" key="10">
    <source>
        <dbReference type="PROSITE-ProRule" id="PRU00471"/>
    </source>
</evidence>
<dbReference type="SMART" id="SM00139">
    <property type="entry name" value="MyTH4"/>
    <property type="match status" value="1"/>
</dbReference>
<evidence type="ECO:0000256" key="7">
    <source>
        <dbReference type="ARBA" id="ARBA00022840"/>
    </source>
</evidence>
<keyword evidence="5" id="KW-0378">Hydrolase</keyword>
<dbReference type="Gene3D" id="3.40.50.300">
    <property type="entry name" value="P-loop containing nucleotide triphosphate hydrolases"/>
    <property type="match status" value="1"/>
</dbReference>
<keyword evidence="6 10" id="KW-0862">Zinc</keyword>
<accession>A0A498SC89</accession>
<dbReference type="InterPro" id="IPR014352">
    <property type="entry name" value="FERM/acyl-CoA-bd_prot_sf"/>
</dbReference>
<feature type="coiled-coil region" evidence="11">
    <location>
        <begin position="1439"/>
        <end position="1473"/>
    </location>
</feature>
<dbReference type="CDD" id="cd14473">
    <property type="entry name" value="FERM_B-lobe"/>
    <property type="match status" value="1"/>
</dbReference>
<feature type="region of interest" description="Disordered" evidence="12">
    <location>
        <begin position="260"/>
        <end position="289"/>
    </location>
</feature>
<name>A0A498SC89_ACAVI</name>
<feature type="binding site" evidence="10">
    <location>
        <position position="1799"/>
    </location>
    <ligand>
        <name>Zn(2+)</name>
        <dbReference type="ChEBI" id="CHEBI:29105"/>
    </ligand>
</feature>
<dbReference type="STRING" id="6277.A0A498SC89"/>
<dbReference type="Gene3D" id="1.20.80.10">
    <property type="match status" value="1"/>
</dbReference>
<dbReference type="Pfam" id="PF00169">
    <property type="entry name" value="PH"/>
    <property type="match status" value="1"/>
</dbReference>
<dbReference type="Gene3D" id="1.25.40.530">
    <property type="entry name" value="MyTH4 domain"/>
    <property type="match status" value="1"/>
</dbReference>
<dbReference type="Pfam" id="PF13476">
    <property type="entry name" value="AAA_23"/>
    <property type="match status" value="1"/>
</dbReference>
<dbReference type="GO" id="GO:0016887">
    <property type="term" value="F:ATP hydrolysis activity"/>
    <property type="evidence" value="ECO:0007669"/>
    <property type="project" value="InterPro"/>
</dbReference>
<feature type="coiled-coil region" evidence="11">
    <location>
        <begin position="1696"/>
        <end position="1744"/>
    </location>
</feature>
<dbReference type="InterPro" id="IPR013134">
    <property type="entry name" value="Zn_hook_RAD50"/>
</dbReference>
<keyword evidence="4" id="KW-0227">DNA damage</keyword>
<feature type="domain" description="FERM" evidence="14">
    <location>
        <begin position="742"/>
        <end position="1061"/>
    </location>
</feature>
<dbReference type="SMART" id="SM00295">
    <property type="entry name" value="B41"/>
    <property type="match status" value="1"/>
</dbReference>
<evidence type="ECO:0000256" key="4">
    <source>
        <dbReference type="ARBA" id="ARBA00022763"/>
    </source>
</evidence>
<evidence type="ECO:0000256" key="12">
    <source>
        <dbReference type="SAM" id="MobiDB-lite"/>
    </source>
</evidence>
<dbReference type="SUPFAM" id="SSF47031">
    <property type="entry name" value="Second domain of FERM"/>
    <property type="match status" value="1"/>
</dbReference>
<dbReference type="InterPro" id="IPR038185">
    <property type="entry name" value="MyTH4_dom_sf"/>
</dbReference>
<feature type="domain" description="MyTH4" evidence="15">
    <location>
        <begin position="579"/>
        <end position="731"/>
    </location>
</feature>
<keyword evidence="1 10" id="KW-0479">Metal-binding</keyword>
<dbReference type="Pfam" id="PF00784">
    <property type="entry name" value="MyTH4"/>
    <property type="match status" value="1"/>
</dbReference>
<keyword evidence="7" id="KW-0067">ATP-binding</keyword>
<dbReference type="Gene3D" id="3.10.20.90">
    <property type="entry name" value="Phosphatidylinositol 3-kinase Catalytic Subunit, Chain A, domain 1"/>
    <property type="match status" value="1"/>
</dbReference>
<feature type="coiled-coil region" evidence="11">
    <location>
        <begin position="1307"/>
        <end position="1365"/>
    </location>
</feature>
<sequence length="2243" mass="257814">MMCSCLPCNTHTHLLRFLINSISPTLEEQNERLRLQNLKCTAQLQVLKSCADRAKYWQSSALFSNSVTGAVSLTMMDRTSDDSGLTSDDTWEKKIDQMMMTQSASALVRTHSSSQGRGEKQNDETSSTTDSSPREEKLKPIPTPRKTKSSRPPDSVTIERDSLNSYDEENDYREDDEFFDEIEYSESPEKDVADYVNLNELFLLGSDTYSTMTQHPPALPLHKPPSQWETKLYQIAERCLSTVINEDQLAQCSGTLNRNMSDNTSDLCSSPSRGSGESSRSSNQHKSRIDFTNVKEGDYAIPPDASQDIRATLISSTEPLEKCGYLTQMTDSRLKSLKRRYFVFRNGILTLYRTQKNHLKGDEPLIRILVSDIRSVTKLVNKMGYGLQIMTANGEYCYAAESDRATDEWIALLTRSLRTATISEVSQRATGLNADISGYVIKAKCGSTRRFFASVVDNKLLFFKSSDDRVPCSHMYLRGAHICEKIKTAADESSGSSDEQNENHAKEFDHTISIEIANVDPVYIVLRSAEEKDKWVYFLKKAANDAVFSGTAFEVLIQRMMTQNVEDEDLLWNDVLLTACEEKPKETLTTVLDETLKKKALELGRVCFMFTSVLMRPTGVQYHIDLAQNILTTAMSSDLLKNELYANLIKLTSGSMSYGIQAWKLMALATPLFTPRQYSLLWLLRRHIERWSGKRCDEGNFALYCLRAFNRCLKARGRTEGPSKLEAISILTRDPTSTNMPHSIPVLLPTNEYQVIDFDGSTLISDCLSTLCMKCGLRPALLSGYALYVEDPLERNSYLLLKGKQKLCDCISRWERELMDNKCGRVTEDVARIKLSIRQRQYWSHLLSSETPTERTFLAHWMASEIVAGRVPLSSELAEELAAVYAQLKFGDMGTISDAQFREIITSYYPSKLLDVGCERLLRLNLETNWSQLRDTSAEDCIRMILVVLRKWRFFGSFIMEARMKMRNDESLFIALNDQGVHLLTFRQLDLIRSIPYHRLVSFGGYHNDFMLTIERVLPPQAHPEETARERLTFSMPARNIDQSTPLNIIIRKSRIRYPKCLLATLFFFLNDKSLINFSIEKTPPHKTAHEQTVIALTTVPLPETSGGYFAVSTLLTKKNGVGQLADSVGRVRGGIRSVGVGPQNANVIEFLSPLTIICGPNGAGKTTIIEALKYATTGELPKGSFQTFIHDMRLAGRSRVDASVKLKFRDIRGRSCVVTRRIMQSKGAKGKITNKSEESTIAIEKEPGEWKSLSSKVVDCRKEILNLFGLSTAILEYVVFCHQEESSWPLDEPKKLKERFDEIFQLTGYVKAIEVLKKEMKENQQELKITEGRLPLLIRQQEEKIELHNEYINLKKQIAENEKEISLKQTTLKEDTAKKNFKVAELDEAEMIKKKHDMMEAEKQVLVDQIECCSALDYEGGIENLKREIESIAHSDEFKDMERSRKRINAELEEINAEIKDYILKKKEVDKIIVQLKSIQMMRDKMIAEREQCLEACCSRFNLKNEQTKTLKQLHHLIEKRKEDISNFTNKVVGKQANCQEEIDRISEILAQVTAKIELRNEESKRLEEDIAAVKCSLMEAANSSEKLDRLQDEILQQEKELEIMQENEELGNNVEDLKNKRDGIANKIELLKKEYCIRENAEEIENKIKQKSDELLKFEKELCALKDKHQIAFLDIFSTKEPEFPLSERLIICVRKAEQSLSTAEDEFKIREKEVSRAQFTVSQIGREVDQLADQIASYRRKITKVVTHENEVETRLDEIRTLLRKSRQDSGRIDGCTFLYEQWEEEINVRKCCPLCEQSYNNTEDSDVLKEKLKQKRKDFTKDAEKLLRKVKDYEAMQNELVEIMPYVEMLKQSNSQKEVLQENLKRAEEKLHVVEMEFTKSKSERDIILQKLNVVRDVQVDASLMDNIWKSLSDVKHCTKLLKAELDTAECTKRSLSDIRIEIRENELNASKELRTSLCGKVVQFDSIKKVLDVKEKELEESKQDLQKLKTQKLIVEEELQMKKKERFVIQNEKKNKEAELLCSLRDAEDATREIEAINKKLQDVADSSDDLKDRENELLKIDTEIGISSAKMRNLTEQIDCLNSKQERKRRLDDQLRKLELRERIKSLNESLKETEWYSTAIPELRKELSSLLDQVNDLQLTIENKRGELNEQKKRLATMEKTLASSEYAQFKEEFKKEVVKKCVIKRFIEDLANYIRAVDESVVKFHTQKMEEINEVLSSLWEQVYHGNDIETIQIK</sequence>
<dbReference type="SUPFAM" id="SSF50729">
    <property type="entry name" value="PH domain-like"/>
    <property type="match status" value="2"/>
</dbReference>
<evidence type="ECO:0000259" key="13">
    <source>
        <dbReference type="PROSITE" id="PS50003"/>
    </source>
</evidence>
<dbReference type="GO" id="GO:0006302">
    <property type="term" value="P:double-strand break repair"/>
    <property type="evidence" value="ECO:0007669"/>
    <property type="project" value="InterPro"/>
</dbReference>
<feature type="binding site" evidence="10">
    <location>
        <position position="1796"/>
    </location>
    <ligand>
        <name>Zn(2+)</name>
        <dbReference type="ChEBI" id="CHEBI:29105"/>
    </ligand>
</feature>
<dbReference type="PROSITE" id="PS50003">
    <property type="entry name" value="PH_DOMAIN"/>
    <property type="match status" value="2"/>
</dbReference>
<organism evidence="17 18">
    <name type="scientific">Acanthocheilonema viteae</name>
    <name type="common">Filarial nematode worm</name>
    <name type="synonym">Dipetalonema viteae</name>
    <dbReference type="NCBI Taxonomy" id="6277"/>
    <lineage>
        <taxon>Eukaryota</taxon>
        <taxon>Metazoa</taxon>
        <taxon>Ecdysozoa</taxon>
        <taxon>Nematoda</taxon>
        <taxon>Chromadorea</taxon>
        <taxon>Rhabditida</taxon>
        <taxon>Spirurina</taxon>
        <taxon>Spiruromorpha</taxon>
        <taxon>Filarioidea</taxon>
        <taxon>Onchocercidae</taxon>
        <taxon>Acanthocheilonema</taxon>
    </lineage>
</organism>
<feature type="coiled-coil region" evidence="11">
    <location>
        <begin position="1969"/>
        <end position="2168"/>
    </location>
</feature>
<keyword evidence="2" id="KW-0677">Repeat</keyword>
<dbReference type="InterPro" id="IPR001849">
    <property type="entry name" value="PH_domain"/>
</dbReference>
<evidence type="ECO:0000256" key="5">
    <source>
        <dbReference type="ARBA" id="ARBA00022801"/>
    </source>
</evidence>
<feature type="domain" description="PH" evidence="13">
    <location>
        <begin position="319"/>
        <end position="418"/>
    </location>
</feature>
<gene>
    <name evidence="17" type="ORF">NAV_LOCUS4011</name>
</gene>
<dbReference type="Proteomes" id="UP000276991">
    <property type="component" value="Unassembled WGS sequence"/>
</dbReference>
<evidence type="ECO:0000313" key="18">
    <source>
        <dbReference type="Proteomes" id="UP000276991"/>
    </source>
</evidence>
<evidence type="ECO:0000259" key="16">
    <source>
        <dbReference type="PROSITE" id="PS51131"/>
    </source>
</evidence>
<keyword evidence="9" id="KW-0234">DNA repair</keyword>
<feature type="coiled-coil region" evidence="11">
    <location>
        <begin position="1813"/>
        <end position="1888"/>
    </location>
</feature>
<dbReference type="Gene3D" id="2.30.29.30">
    <property type="entry name" value="Pleckstrin-homology domain (PH domain)/Phosphotyrosine-binding domain (PTB)"/>
    <property type="match status" value="2"/>
</dbReference>
<feature type="region of interest" description="Disordered" evidence="12">
    <location>
        <begin position="102"/>
        <end position="174"/>
    </location>
</feature>
<dbReference type="GO" id="GO:0005524">
    <property type="term" value="F:ATP binding"/>
    <property type="evidence" value="ECO:0007669"/>
    <property type="project" value="UniProtKB-KW"/>
</dbReference>
<dbReference type="InterPro" id="IPR038729">
    <property type="entry name" value="Rad50/SbcC_AAA"/>
</dbReference>
<evidence type="ECO:0000256" key="8">
    <source>
        <dbReference type="ARBA" id="ARBA00023054"/>
    </source>
</evidence>
<feature type="domain" description="PH" evidence="13">
    <location>
        <begin position="433"/>
        <end position="544"/>
    </location>
</feature>
<dbReference type="SMART" id="SM00233">
    <property type="entry name" value="PH"/>
    <property type="match status" value="2"/>
</dbReference>
<dbReference type="PROSITE" id="PS50057">
    <property type="entry name" value="FERM_3"/>
    <property type="match status" value="1"/>
</dbReference>
<dbReference type="PROSITE" id="PS51131">
    <property type="entry name" value="ZN_HOOK"/>
    <property type="match status" value="1"/>
</dbReference>
<dbReference type="OrthoDB" id="6285196at2759"/>
<feature type="compositionally biased region" description="Low complexity" evidence="12">
    <location>
        <begin position="269"/>
        <end position="282"/>
    </location>
</feature>
<evidence type="ECO:0000256" key="6">
    <source>
        <dbReference type="ARBA" id="ARBA00022833"/>
    </source>
</evidence>
<dbReference type="InterPro" id="IPR000299">
    <property type="entry name" value="FERM_domain"/>
</dbReference>
<dbReference type="InterPro" id="IPR019749">
    <property type="entry name" value="Band_41_domain"/>
</dbReference>
<proteinExistence type="predicted"/>
<evidence type="ECO:0000256" key="11">
    <source>
        <dbReference type="SAM" id="Coils"/>
    </source>
</evidence>
<keyword evidence="3" id="KW-0547">Nucleotide-binding</keyword>
<dbReference type="InterPro" id="IPR019748">
    <property type="entry name" value="FERM_central"/>
</dbReference>
<evidence type="ECO:0000313" key="17">
    <source>
        <dbReference type="EMBL" id="VBB29206.1"/>
    </source>
</evidence>
<dbReference type="EMBL" id="UPTC01000560">
    <property type="protein sequence ID" value="VBB29206.1"/>
    <property type="molecule type" value="Genomic_DNA"/>
</dbReference>
<keyword evidence="8 11" id="KW-0175">Coiled coil</keyword>
<evidence type="ECO:0000256" key="1">
    <source>
        <dbReference type="ARBA" id="ARBA00022723"/>
    </source>
</evidence>
<dbReference type="PANTHER" id="PTHR22903">
    <property type="entry name" value="PLEKHH PROTEIN"/>
    <property type="match status" value="1"/>
</dbReference>
<dbReference type="PROSITE" id="PS51016">
    <property type="entry name" value="MYTH4"/>
    <property type="match status" value="1"/>
</dbReference>
<dbReference type="GO" id="GO:0046872">
    <property type="term" value="F:metal ion binding"/>
    <property type="evidence" value="ECO:0007669"/>
    <property type="project" value="UniProtKB-UniRule"/>
</dbReference>
<dbReference type="InterPro" id="IPR000857">
    <property type="entry name" value="MyTH4_dom"/>
</dbReference>
<evidence type="ECO:0000256" key="2">
    <source>
        <dbReference type="ARBA" id="ARBA00022737"/>
    </source>
</evidence>
<dbReference type="SUPFAM" id="SSF52540">
    <property type="entry name" value="P-loop containing nucleoside triphosphate hydrolases"/>
    <property type="match status" value="1"/>
</dbReference>
<reference evidence="17 18" key="1">
    <citation type="submission" date="2018-08" db="EMBL/GenBank/DDBJ databases">
        <authorList>
            <person name="Laetsch R D."/>
            <person name="Stevens L."/>
            <person name="Kumar S."/>
            <person name="Blaxter L. M."/>
        </authorList>
    </citation>
    <scope>NUCLEOTIDE SEQUENCE [LARGE SCALE GENOMIC DNA]</scope>
</reference>
<dbReference type="InterPro" id="IPR035963">
    <property type="entry name" value="FERM_2"/>
</dbReference>
<keyword evidence="18" id="KW-1185">Reference proteome</keyword>
<evidence type="ECO:0000259" key="14">
    <source>
        <dbReference type="PROSITE" id="PS50057"/>
    </source>
</evidence>
<evidence type="ECO:0000256" key="3">
    <source>
        <dbReference type="ARBA" id="ARBA00022741"/>
    </source>
</evidence>
<dbReference type="InterPro" id="IPR027417">
    <property type="entry name" value="P-loop_NTPase"/>
</dbReference>
<dbReference type="InterPro" id="IPR011993">
    <property type="entry name" value="PH-like_dom_sf"/>
</dbReference>
<protein>
    <submittedName>
        <fullName evidence="17">Uncharacterized protein</fullName>
    </submittedName>
</protein>
<dbReference type="GO" id="GO:0005856">
    <property type="term" value="C:cytoskeleton"/>
    <property type="evidence" value="ECO:0007669"/>
    <property type="project" value="InterPro"/>
</dbReference>
<dbReference type="CDD" id="cd00821">
    <property type="entry name" value="PH"/>
    <property type="match status" value="1"/>
</dbReference>
<feature type="compositionally biased region" description="Polar residues" evidence="12">
    <location>
        <begin position="102"/>
        <end position="116"/>
    </location>
</feature>
<evidence type="ECO:0000259" key="15">
    <source>
        <dbReference type="PROSITE" id="PS51016"/>
    </source>
</evidence>
<feature type="coiled-coil region" evidence="11">
    <location>
        <begin position="1551"/>
        <end position="1663"/>
    </location>
</feature>
<evidence type="ECO:0000256" key="9">
    <source>
        <dbReference type="ARBA" id="ARBA00023204"/>
    </source>
</evidence>
<dbReference type="PANTHER" id="PTHR22903:SF8">
    <property type="entry name" value="MAX-1A"/>
    <property type="match status" value="1"/>
</dbReference>
<feature type="domain" description="Zinc-hook" evidence="16">
    <location>
        <begin position="1752"/>
        <end position="1849"/>
    </location>
</feature>